<keyword evidence="6 10" id="KW-0407">Ion channel</keyword>
<evidence type="ECO:0000313" key="11">
    <source>
        <dbReference type="EMBL" id="MDQ0256095.1"/>
    </source>
</evidence>
<evidence type="ECO:0000256" key="5">
    <source>
        <dbReference type="ARBA" id="ARBA00023136"/>
    </source>
</evidence>
<keyword evidence="10" id="KW-0479">Metal-binding</keyword>
<keyword evidence="10" id="KW-0813">Transport</keyword>
<keyword evidence="2 10" id="KW-1003">Cell membrane</keyword>
<proteinExistence type="inferred from homology"/>
<dbReference type="InterPro" id="IPR003691">
    <property type="entry name" value="FluC"/>
</dbReference>
<feature type="transmembrane region" description="Helical" evidence="10">
    <location>
        <begin position="69"/>
        <end position="92"/>
    </location>
</feature>
<keyword evidence="12" id="KW-1185">Reference proteome</keyword>
<evidence type="ECO:0000256" key="6">
    <source>
        <dbReference type="ARBA" id="ARBA00023303"/>
    </source>
</evidence>
<evidence type="ECO:0000256" key="8">
    <source>
        <dbReference type="ARBA" id="ARBA00035585"/>
    </source>
</evidence>
<keyword evidence="10" id="KW-0406">Ion transport</keyword>
<dbReference type="EMBL" id="JAUSUG010000014">
    <property type="protein sequence ID" value="MDQ0256095.1"/>
    <property type="molecule type" value="Genomic_DNA"/>
</dbReference>
<evidence type="ECO:0000256" key="4">
    <source>
        <dbReference type="ARBA" id="ARBA00022989"/>
    </source>
</evidence>
<comment type="caution">
    <text evidence="11">The sequence shown here is derived from an EMBL/GenBank/DDBJ whole genome shotgun (WGS) entry which is preliminary data.</text>
</comment>
<organism evidence="11 12">
    <name type="scientific">Evansella vedderi</name>
    <dbReference type="NCBI Taxonomy" id="38282"/>
    <lineage>
        <taxon>Bacteria</taxon>
        <taxon>Bacillati</taxon>
        <taxon>Bacillota</taxon>
        <taxon>Bacilli</taxon>
        <taxon>Bacillales</taxon>
        <taxon>Bacillaceae</taxon>
        <taxon>Evansella</taxon>
    </lineage>
</organism>
<feature type="transmembrane region" description="Helical" evidence="10">
    <location>
        <begin position="98"/>
        <end position="120"/>
    </location>
</feature>
<dbReference type="Proteomes" id="UP001230005">
    <property type="component" value="Unassembled WGS sequence"/>
</dbReference>
<evidence type="ECO:0000313" key="12">
    <source>
        <dbReference type="Proteomes" id="UP001230005"/>
    </source>
</evidence>
<gene>
    <name evidence="10" type="primary">fluC</name>
    <name evidence="10" type="synonym">crcB</name>
    <name evidence="11" type="ORF">J2S74_003494</name>
</gene>
<dbReference type="HAMAP" id="MF_00454">
    <property type="entry name" value="FluC"/>
    <property type="match status" value="1"/>
</dbReference>
<evidence type="ECO:0000256" key="2">
    <source>
        <dbReference type="ARBA" id="ARBA00022475"/>
    </source>
</evidence>
<comment type="subcellular location">
    <subcellularLocation>
        <location evidence="1 10">Cell membrane</location>
        <topology evidence="1 10">Multi-pass membrane protein</topology>
    </subcellularLocation>
</comment>
<keyword evidence="5 10" id="KW-0472">Membrane</keyword>
<name>A0ABT9ZXX4_9BACI</name>
<feature type="binding site" evidence="10">
    <location>
        <position position="75"/>
    </location>
    <ligand>
        <name>Na(+)</name>
        <dbReference type="ChEBI" id="CHEBI:29101"/>
        <note>structural</note>
    </ligand>
</feature>
<evidence type="ECO:0000256" key="3">
    <source>
        <dbReference type="ARBA" id="ARBA00022692"/>
    </source>
</evidence>
<dbReference type="Pfam" id="PF02537">
    <property type="entry name" value="CRCB"/>
    <property type="match status" value="1"/>
</dbReference>
<dbReference type="PANTHER" id="PTHR28259:SF1">
    <property type="entry name" value="FLUORIDE EXPORT PROTEIN 1-RELATED"/>
    <property type="match status" value="1"/>
</dbReference>
<comment type="activity regulation">
    <text evidence="10">Na(+) is not transported, but it plays an essential structural role and its presence is essential for fluoride channel function.</text>
</comment>
<reference evidence="11 12" key="1">
    <citation type="submission" date="2023-07" db="EMBL/GenBank/DDBJ databases">
        <title>Genomic Encyclopedia of Type Strains, Phase IV (KMG-IV): sequencing the most valuable type-strain genomes for metagenomic binning, comparative biology and taxonomic classification.</title>
        <authorList>
            <person name="Goeker M."/>
        </authorList>
    </citation>
    <scope>NUCLEOTIDE SEQUENCE [LARGE SCALE GENOMIC DNA]</scope>
    <source>
        <strain evidence="11 12">DSM 9768</strain>
    </source>
</reference>
<protein>
    <recommendedName>
        <fullName evidence="10">Fluoride-specific ion channel FluC</fullName>
    </recommendedName>
</protein>
<dbReference type="RefSeq" id="WP_307327696.1">
    <property type="nucleotide sequence ID" value="NZ_JAUSUG010000014.1"/>
</dbReference>
<comment type="function">
    <text evidence="9 10">Fluoride-specific ion channel. Important for reducing fluoride concentration in the cell, thus reducing its toxicity.</text>
</comment>
<evidence type="ECO:0000256" key="7">
    <source>
        <dbReference type="ARBA" id="ARBA00035120"/>
    </source>
</evidence>
<keyword evidence="3 10" id="KW-0812">Transmembrane</keyword>
<comment type="similarity">
    <text evidence="7 10">Belongs to the fluoride channel Fluc/FEX (TC 1.A.43) family.</text>
</comment>
<accession>A0ABT9ZXX4</accession>
<feature type="transmembrane region" description="Helical" evidence="10">
    <location>
        <begin position="7"/>
        <end position="25"/>
    </location>
</feature>
<dbReference type="PANTHER" id="PTHR28259">
    <property type="entry name" value="FLUORIDE EXPORT PROTEIN 1-RELATED"/>
    <property type="match status" value="1"/>
</dbReference>
<keyword evidence="4 10" id="KW-1133">Transmembrane helix</keyword>
<evidence type="ECO:0000256" key="1">
    <source>
        <dbReference type="ARBA" id="ARBA00004651"/>
    </source>
</evidence>
<comment type="catalytic activity">
    <reaction evidence="8">
        <text>fluoride(in) = fluoride(out)</text>
        <dbReference type="Rhea" id="RHEA:76159"/>
        <dbReference type="ChEBI" id="CHEBI:17051"/>
    </reaction>
    <physiologicalReaction direction="left-to-right" evidence="8">
        <dbReference type="Rhea" id="RHEA:76160"/>
    </physiologicalReaction>
</comment>
<feature type="binding site" evidence="10">
    <location>
        <position position="78"/>
    </location>
    <ligand>
        <name>Na(+)</name>
        <dbReference type="ChEBI" id="CHEBI:29101"/>
        <note>structural</note>
    </ligand>
</feature>
<evidence type="ECO:0000256" key="9">
    <source>
        <dbReference type="ARBA" id="ARBA00049940"/>
    </source>
</evidence>
<keyword evidence="10" id="KW-0915">Sodium</keyword>
<evidence type="ECO:0000256" key="10">
    <source>
        <dbReference type="HAMAP-Rule" id="MF_00454"/>
    </source>
</evidence>
<sequence>MKQHGMILICIFLGGALGTLFRYIINIQVEGFLFPLGTVIENLVGSFLLGGLTGYILHKKLLPGLKEGIGVGFCGGFTTMSTLAADSVFLVLNNPVQFFIYMSVSLFGGLLLALVGMMLSTAFIRKRIFKVGGDQ</sequence>
<feature type="transmembrane region" description="Helical" evidence="10">
    <location>
        <begin position="31"/>
        <end position="57"/>
    </location>
</feature>